<evidence type="ECO:0000313" key="2">
    <source>
        <dbReference type="EMBL" id="BBY65021.1"/>
    </source>
</evidence>
<proteinExistence type="predicted"/>
<dbReference type="PANTHER" id="PTHR33840">
    <property type="match status" value="1"/>
</dbReference>
<sequence>MDGRNLVLFFDGTSNQPERGYTNVVRLYSFARRDDRQLLYYMPGLGTMGSRATVTRMGRGMTKVAGLTLGYGIRENLEKSYRWLAANYRYGDRIYAFGFSRGAFTARALTGLVRSVGLLDPGAVELAPYVVKLYTMNPRRLSASPNDMATHGAYWRLDAARRGAYLPFANRQMRSPFEVQVHFLGLWDSVNSVRWFDARGRLNVARWLNTRKLPTVDVIREALCAGRKASAVQRDAAG</sequence>
<reference evidence="2 3" key="1">
    <citation type="journal article" date="2019" name="Emerg. Microbes Infect.">
        <title>Comprehensive subspecies identification of 175 nontuberculous mycobacteria species based on 7547 genomic profiles.</title>
        <authorList>
            <person name="Matsumoto Y."/>
            <person name="Kinjo T."/>
            <person name="Motooka D."/>
            <person name="Nabeya D."/>
            <person name="Jung N."/>
            <person name="Uechi K."/>
            <person name="Horii T."/>
            <person name="Iida T."/>
            <person name="Fujita J."/>
            <person name="Nakamura S."/>
        </authorList>
    </citation>
    <scope>NUCLEOTIDE SEQUENCE [LARGE SCALE GENOMIC DNA]</scope>
    <source>
        <strain evidence="2 3">JCM 30396</strain>
    </source>
</reference>
<dbReference type="InterPro" id="IPR018712">
    <property type="entry name" value="Tle1-like_cat"/>
</dbReference>
<dbReference type="PANTHER" id="PTHR33840:SF1">
    <property type="entry name" value="TLE1 PHOSPHOLIPASE DOMAIN-CONTAINING PROTEIN"/>
    <property type="match status" value="1"/>
</dbReference>
<dbReference type="KEGG" id="mhev:MHEL_32640"/>
<accession>A0A7I7T950</accession>
<dbReference type="AlphaFoldDB" id="A0A7I7T950"/>
<organism evidence="2 3">
    <name type="scientific">Mycolicibacterium helvum</name>
    <dbReference type="NCBI Taxonomy" id="1534349"/>
    <lineage>
        <taxon>Bacteria</taxon>
        <taxon>Bacillati</taxon>
        <taxon>Actinomycetota</taxon>
        <taxon>Actinomycetes</taxon>
        <taxon>Mycobacteriales</taxon>
        <taxon>Mycobacteriaceae</taxon>
        <taxon>Mycolicibacterium</taxon>
    </lineage>
</organism>
<protein>
    <recommendedName>
        <fullName evidence="1">T6SS Phospholipase effector Tle1-like catalytic domain-containing protein</fullName>
    </recommendedName>
</protein>
<evidence type="ECO:0000259" key="1">
    <source>
        <dbReference type="Pfam" id="PF09994"/>
    </source>
</evidence>
<dbReference type="Proteomes" id="UP000467148">
    <property type="component" value="Chromosome"/>
</dbReference>
<name>A0A7I7T950_9MYCO</name>
<dbReference type="SUPFAM" id="SSF53474">
    <property type="entry name" value="alpha/beta-Hydrolases"/>
    <property type="match status" value="1"/>
</dbReference>
<feature type="domain" description="T6SS Phospholipase effector Tle1-like catalytic" evidence="1">
    <location>
        <begin position="4"/>
        <end position="224"/>
    </location>
</feature>
<evidence type="ECO:0000313" key="3">
    <source>
        <dbReference type="Proteomes" id="UP000467148"/>
    </source>
</evidence>
<gene>
    <name evidence="2" type="ORF">MHEL_32640</name>
</gene>
<dbReference type="EMBL" id="AP022596">
    <property type="protein sequence ID" value="BBY65021.1"/>
    <property type="molecule type" value="Genomic_DNA"/>
</dbReference>
<keyword evidence="3" id="KW-1185">Reference proteome</keyword>
<dbReference type="InterPro" id="IPR029058">
    <property type="entry name" value="AB_hydrolase_fold"/>
</dbReference>
<dbReference type="RefSeq" id="WP_163749164.1">
    <property type="nucleotide sequence ID" value="NZ_AP022596.1"/>
</dbReference>
<dbReference type="Pfam" id="PF09994">
    <property type="entry name" value="T6SS_Tle1-like_cat"/>
    <property type="match status" value="1"/>
</dbReference>